<evidence type="ECO:0000313" key="1">
    <source>
        <dbReference type="EMBL" id="SDF17340.1"/>
    </source>
</evidence>
<evidence type="ECO:0000313" key="4">
    <source>
        <dbReference type="Proteomes" id="UP000199519"/>
    </source>
</evidence>
<dbReference type="EMBL" id="FNBJ01000007">
    <property type="protein sequence ID" value="SDF17340.1"/>
    <property type="molecule type" value="Genomic_DNA"/>
</dbReference>
<proteinExistence type="predicted"/>
<dbReference type="AlphaFoldDB" id="A0A1H9ZTU0"/>
<dbReference type="Proteomes" id="UP000199519">
    <property type="component" value="Unassembled WGS sequence"/>
</dbReference>
<keyword evidence="4" id="KW-1185">Reference proteome</keyword>
<name>A0A1H9ZTU0_9FIRM</name>
<dbReference type="EMBL" id="FOHG01000008">
    <property type="protein sequence ID" value="SES84762.1"/>
    <property type="molecule type" value="Genomic_DNA"/>
</dbReference>
<accession>A0A1H9ZTU0</accession>
<organism evidence="2 3">
    <name type="scientific">Halanaerobium congolense</name>
    <dbReference type="NCBI Taxonomy" id="54121"/>
    <lineage>
        <taxon>Bacteria</taxon>
        <taxon>Bacillati</taxon>
        <taxon>Bacillota</taxon>
        <taxon>Clostridia</taxon>
        <taxon>Halanaerobiales</taxon>
        <taxon>Halanaerobiaceae</taxon>
        <taxon>Halanaerobium</taxon>
    </lineage>
</organism>
<sequence length="464" mass="54770">MIKQQIFLENKCILTIFHDKFEDYPENKKIKQNKKVGNYQVEFSEEFIRDYENEEIKYDKKIAGFLERDNKKNPYSTYCCNYIEYLTYNKQGLINDFLKEKNIFNKISDFIREWTGLSIKRSPYLLFNTLVYNHTPLEIKMKLDDSGNKDKINFDILENDFLNLIFIIKFKINDLVVDSKKYMGEINEAFSEKEWNLYDLEVYTSDYDLVYANYDASFISSINVNMNIVSNKGAKKLNTSSKTVKLKSYNSEPIEIGEFNPKKITDYLYQENSMAKKFSSQKLFHFLTENEYHKALDIFEDIADSSSYNNLWIFDPYAINYKTEGGKSKLEDIYSVIANTLSMNKKIVYEFNNSEEDPEKRIEICKNDFEEFEESITSLKDAVNKKGERLNLEFKATTKHFHDRFIFLENCENIMGYMLGTSFNSFGENYSTIIELTSAQANDILEKLKKNLLSDKNNIFNKEI</sequence>
<dbReference type="Proteomes" id="UP000198612">
    <property type="component" value="Unassembled WGS sequence"/>
</dbReference>
<evidence type="ECO:0000313" key="3">
    <source>
        <dbReference type="Proteomes" id="UP000198612"/>
    </source>
</evidence>
<dbReference type="RefSeq" id="WP_089719759.1">
    <property type="nucleotide sequence ID" value="NZ_FNBJ01000007.1"/>
</dbReference>
<protein>
    <submittedName>
        <fullName evidence="2">Uncharacterized protein</fullName>
    </submittedName>
</protein>
<gene>
    <name evidence="1" type="ORF">SAMN04488598_10761</name>
    <name evidence="2" type="ORF">SAMN04515652_10861</name>
</gene>
<reference evidence="3 4" key="1">
    <citation type="submission" date="2016-10" db="EMBL/GenBank/DDBJ databases">
        <authorList>
            <person name="Varghese N."/>
            <person name="Submissions S."/>
        </authorList>
    </citation>
    <scope>NUCLEOTIDE SEQUENCE [LARGE SCALE GENOMIC DNA]</scope>
    <source>
        <strain evidence="1 4">WG2</strain>
        <strain evidence="2 3">WG5</strain>
    </source>
</reference>
<evidence type="ECO:0000313" key="2">
    <source>
        <dbReference type="EMBL" id="SES84762.1"/>
    </source>
</evidence>